<name>A0AAF0Q3D1_SOLVR</name>
<keyword evidence="3" id="KW-1185">Reference proteome</keyword>
<sequence>EGQRQRNIQVGNAYRWLNNHNLQNVNWPWKTIWKVNIPYKVACFIWLLSKEAGLTQDNLMKKGITLCPRCVFCGEQAETVRYLFLHCKFTDQLWRLFLNLNGFSWSMPGKVIEALQSWE</sequence>
<dbReference type="AlphaFoldDB" id="A0AAF0Q3D1"/>
<reference evidence="2" key="1">
    <citation type="submission" date="2023-08" db="EMBL/GenBank/DDBJ databases">
        <title>A de novo genome assembly of Solanum verrucosum Schlechtendal, a Mexican diploid species geographically isolated from the other diploid A-genome species in potato relatives.</title>
        <authorList>
            <person name="Hosaka K."/>
        </authorList>
    </citation>
    <scope>NUCLEOTIDE SEQUENCE</scope>
    <source>
        <tissue evidence="2">Young leaves</tissue>
    </source>
</reference>
<organism evidence="2 3">
    <name type="scientific">Solanum verrucosum</name>
    <dbReference type="NCBI Taxonomy" id="315347"/>
    <lineage>
        <taxon>Eukaryota</taxon>
        <taxon>Viridiplantae</taxon>
        <taxon>Streptophyta</taxon>
        <taxon>Embryophyta</taxon>
        <taxon>Tracheophyta</taxon>
        <taxon>Spermatophyta</taxon>
        <taxon>Magnoliopsida</taxon>
        <taxon>eudicotyledons</taxon>
        <taxon>Gunneridae</taxon>
        <taxon>Pentapetalae</taxon>
        <taxon>asterids</taxon>
        <taxon>lamiids</taxon>
        <taxon>Solanales</taxon>
        <taxon>Solanaceae</taxon>
        <taxon>Solanoideae</taxon>
        <taxon>Solaneae</taxon>
        <taxon>Solanum</taxon>
    </lineage>
</organism>
<evidence type="ECO:0000313" key="2">
    <source>
        <dbReference type="EMBL" id="WMV14055.1"/>
    </source>
</evidence>
<dbReference type="InterPro" id="IPR026960">
    <property type="entry name" value="RVT-Znf"/>
</dbReference>
<evidence type="ECO:0000259" key="1">
    <source>
        <dbReference type="Pfam" id="PF13966"/>
    </source>
</evidence>
<gene>
    <name evidence="2" type="ORF">MTR67_007440</name>
</gene>
<dbReference type="EMBL" id="CP133613">
    <property type="protein sequence ID" value="WMV14055.1"/>
    <property type="molecule type" value="Genomic_DNA"/>
</dbReference>
<dbReference type="Pfam" id="PF13966">
    <property type="entry name" value="zf-RVT"/>
    <property type="match status" value="1"/>
</dbReference>
<protein>
    <recommendedName>
        <fullName evidence="1">Reverse transcriptase zinc-binding domain-containing protein</fullName>
    </recommendedName>
</protein>
<feature type="non-terminal residue" evidence="2">
    <location>
        <position position="1"/>
    </location>
</feature>
<evidence type="ECO:0000313" key="3">
    <source>
        <dbReference type="Proteomes" id="UP001234989"/>
    </source>
</evidence>
<feature type="domain" description="Reverse transcriptase zinc-binding" evidence="1">
    <location>
        <begin position="10"/>
        <end position="94"/>
    </location>
</feature>
<accession>A0AAF0Q3D1</accession>
<proteinExistence type="predicted"/>
<dbReference type="Proteomes" id="UP001234989">
    <property type="component" value="Chromosome 2"/>
</dbReference>